<dbReference type="RefSeq" id="WP_145420616.1">
    <property type="nucleotide sequence ID" value="NZ_CP036526.1"/>
</dbReference>
<protein>
    <submittedName>
        <fullName evidence="2">Uncharacterized protein</fullName>
    </submittedName>
</protein>
<keyword evidence="1" id="KW-0812">Transmembrane</keyword>
<name>A0A517P073_9BACT</name>
<keyword evidence="3" id="KW-1185">Reference proteome</keyword>
<feature type="transmembrane region" description="Helical" evidence="1">
    <location>
        <begin position="159"/>
        <end position="180"/>
    </location>
</feature>
<evidence type="ECO:0000256" key="1">
    <source>
        <dbReference type="SAM" id="Phobius"/>
    </source>
</evidence>
<evidence type="ECO:0000313" key="3">
    <source>
        <dbReference type="Proteomes" id="UP000319817"/>
    </source>
</evidence>
<keyword evidence="1" id="KW-0472">Membrane</keyword>
<feature type="transmembrane region" description="Helical" evidence="1">
    <location>
        <begin position="40"/>
        <end position="58"/>
    </location>
</feature>
<dbReference type="OrthoDB" id="278612at2"/>
<accession>A0A517P073</accession>
<gene>
    <name evidence="2" type="ORF">K239x_47890</name>
</gene>
<feature type="transmembrane region" description="Helical" evidence="1">
    <location>
        <begin position="95"/>
        <end position="112"/>
    </location>
</feature>
<reference evidence="2 3" key="1">
    <citation type="submission" date="2019-02" db="EMBL/GenBank/DDBJ databases">
        <title>Deep-cultivation of Planctomycetes and their phenomic and genomic characterization uncovers novel biology.</title>
        <authorList>
            <person name="Wiegand S."/>
            <person name="Jogler M."/>
            <person name="Boedeker C."/>
            <person name="Pinto D."/>
            <person name="Vollmers J."/>
            <person name="Rivas-Marin E."/>
            <person name="Kohn T."/>
            <person name="Peeters S.H."/>
            <person name="Heuer A."/>
            <person name="Rast P."/>
            <person name="Oberbeckmann S."/>
            <person name="Bunk B."/>
            <person name="Jeske O."/>
            <person name="Meyerdierks A."/>
            <person name="Storesund J.E."/>
            <person name="Kallscheuer N."/>
            <person name="Luecker S."/>
            <person name="Lage O.M."/>
            <person name="Pohl T."/>
            <person name="Merkel B.J."/>
            <person name="Hornburger P."/>
            <person name="Mueller R.-W."/>
            <person name="Bruemmer F."/>
            <person name="Labrenz M."/>
            <person name="Spormann A.M."/>
            <person name="Op den Camp H."/>
            <person name="Overmann J."/>
            <person name="Amann R."/>
            <person name="Jetten M.S.M."/>
            <person name="Mascher T."/>
            <person name="Medema M.H."/>
            <person name="Devos D.P."/>
            <person name="Kaster A.-K."/>
            <person name="Ovreas L."/>
            <person name="Rohde M."/>
            <person name="Galperin M.Y."/>
            <person name="Jogler C."/>
        </authorList>
    </citation>
    <scope>NUCLEOTIDE SEQUENCE [LARGE SCALE GENOMIC DNA]</scope>
    <source>
        <strain evidence="2 3">K23_9</strain>
    </source>
</reference>
<feature type="transmembrane region" description="Helical" evidence="1">
    <location>
        <begin position="124"/>
        <end position="147"/>
    </location>
</feature>
<dbReference type="EMBL" id="CP036526">
    <property type="protein sequence ID" value="QDT12777.1"/>
    <property type="molecule type" value="Genomic_DNA"/>
</dbReference>
<dbReference type="AlphaFoldDB" id="A0A517P073"/>
<feature type="transmembrane region" description="Helical" evidence="1">
    <location>
        <begin position="245"/>
        <end position="262"/>
    </location>
</feature>
<proteinExistence type="predicted"/>
<feature type="transmembrane region" description="Helical" evidence="1">
    <location>
        <begin position="274"/>
        <end position="295"/>
    </location>
</feature>
<dbReference type="Proteomes" id="UP000319817">
    <property type="component" value="Chromosome"/>
</dbReference>
<keyword evidence="1" id="KW-1133">Transmembrane helix</keyword>
<sequence length="352" mass="37530">MPDPLLYTKAMGVAAFISMALVLAIFAWRRRLKMAELNSVCVVGIGFGLVAGYAVLALNLSWPPANALDRLLLIIVPATLVIELIAGFQRVPRAVAWLIRISLALVAPWILLHNSIYLNDSGDWTPWQVGLVIVVSAALLILVWGLFSVLSQRSGGVSLPIAVCIAVQCAGVAVMLAGYIKGGAAAIPLVATLLGTSIVVQGVARFFSGKIDVSLPQKVVVPGVVGVGLVGLFGLLFIGRFFGEISTLTAVTILAAPLLCWLSEARQLRNRKPWIIAAFRLIVVAIPLVVVLLAAKREFDREMSPLLGAAGRQDDQRATECNASHFLILGQLLAERRESSGASKSEGLAPFR</sequence>
<feature type="transmembrane region" description="Helical" evidence="1">
    <location>
        <begin position="219"/>
        <end position="239"/>
    </location>
</feature>
<feature type="transmembrane region" description="Helical" evidence="1">
    <location>
        <begin position="6"/>
        <end position="28"/>
    </location>
</feature>
<feature type="transmembrane region" description="Helical" evidence="1">
    <location>
        <begin position="70"/>
        <end position="88"/>
    </location>
</feature>
<evidence type="ECO:0000313" key="2">
    <source>
        <dbReference type="EMBL" id="QDT12777.1"/>
    </source>
</evidence>
<feature type="transmembrane region" description="Helical" evidence="1">
    <location>
        <begin position="186"/>
        <end position="207"/>
    </location>
</feature>
<organism evidence="2 3">
    <name type="scientific">Stieleria marina</name>
    <dbReference type="NCBI Taxonomy" id="1930275"/>
    <lineage>
        <taxon>Bacteria</taxon>
        <taxon>Pseudomonadati</taxon>
        <taxon>Planctomycetota</taxon>
        <taxon>Planctomycetia</taxon>
        <taxon>Pirellulales</taxon>
        <taxon>Pirellulaceae</taxon>
        <taxon>Stieleria</taxon>
    </lineage>
</organism>